<dbReference type="InterPro" id="IPR018200">
    <property type="entry name" value="USP_CS"/>
</dbReference>
<dbReference type="InterPro" id="IPR038765">
    <property type="entry name" value="Papain-like_cys_pep_sf"/>
</dbReference>
<dbReference type="AlphaFoldDB" id="A0ABD2Q6H6"/>
<dbReference type="SUPFAM" id="SSF143791">
    <property type="entry name" value="DUSP-like"/>
    <property type="match status" value="1"/>
</dbReference>
<dbReference type="InterPro" id="IPR035927">
    <property type="entry name" value="DUSP-like_sf"/>
</dbReference>
<feature type="domain" description="USP" evidence="8">
    <location>
        <begin position="235"/>
        <end position="851"/>
    </location>
</feature>
<sequence length="901" mass="102746">MNSVMNEGELWYILDRIWWNKWTSFVNYDEDESAHLSLVAPEYPSKVDNSNIICNKSLKPNLLVDRDVIFVPEAVWEMFSNSFGCLHTNTSLFQRHSLKLPNGSCDLDLYPPHFIFKSRNGYTYFEQTFTKAHTILHLEHTFKQRVKCMPNLRLQFLTTKNEVIEEELDTTISEASLESEKVLMVQFHNGRAWVDDLKLIDSSSITTRNSGSFDSSSSDSNSRSIFNPSAVKGLCGLSNLGNTCFMNSAIQCMSNVPQLTEYFIGSLDDSSKRSRRWEKELNKTNPLGMKGRIATAYADLISKMWLESSTVQMPRSFKAEVSKYAPQFSGYAQHDSQELMMFVLDGLHEDLNRILKKPYIEAKDADGRPDPEVAEEAWNMHKARNDSIIVDLFHGQLKSTVVCPSCNFVSVTFDPYASLSLPLLEPTRYVIKCLLWPYERPSLEQHPDWQPGILLSYVLKFDCKPSASMLSSALEACRPLSPGLKENLLREPFFDAPVQVSWSRSALAETCGSSSLRLPRPGYLDWRSRVSRGCEPVSGVVDELRKFEKDCWLVAYELSEGTPYPVRFVETKSSSMRFLGLPCYINLKGTTGRSRPSMDDVAIRAHIDMRLHALGLIPPDALSSQGESMDEDTSEAKIDRTSEHLYSISRTSQGYYSQTYCDVTVIDERLAEKIKLLHPNNALASNEEALTFDQSFKTEAWDLKLDHCLKRFTEQEKLGENDLWYCTKCKSEQQATKKFDLWTLPKVLVVHLKRFRSEYRHHDKMSTHVDFPLDGLDMTDWVKTRKSGERYLYDLVAVSNHMGYLGGGHYTAYAKNAPTNRWYQFDDSHVSPVDTKRIVSAAAYVLVYVRREVDSNSRNGNLVDCNGDDLNVEVEPMNFSPKNRVPGFGQKVEDTDDMMGV</sequence>
<dbReference type="GO" id="GO:0004843">
    <property type="term" value="F:cysteine-type deubiquitinase activity"/>
    <property type="evidence" value="ECO:0007669"/>
    <property type="project" value="UniProtKB-UniRule"/>
</dbReference>
<comment type="similarity">
    <text evidence="2 7">Belongs to the peptidase C19 family.</text>
</comment>
<keyword evidence="5 7" id="KW-0378">Hydrolase</keyword>
<name>A0ABD2Q6H6_9PLAT</name>
<dbReference type="Proteomes" id="UP001626550">
    <property type="component" value="Unassembled WGS sequence"/>
</dbReference>
<evidence type="ECO:0000256" key="6">
    <source>
        <dbReference type="ARBA" id="ARBA00022807"/>
    </source>
</evidence>
<dbReference type="PROSITE" id="PS00972">
    <property type="entry name" value="USP_1"/>
    <property type="match status" value="1"/>
</dbReference>
<dbReference type="CDD" id="cd02674">
    <property type="entry name" value="Peptidase_C19R"/>
    <property type="match status" value="1"/>
</dbReference>
<evidence type="ECO:0000256" key="4">
    <source>
        <dbReference type="ARBA" id="ARBA00022786"/>
    </source>
</evidence>
<keyword evidence="3 7" id="KW-0645">Protease</keyword>
<dbReference type="Pfam" id="PF00443">
    <property type="entry name" value="UCH"/>
    <property type="match status" value="1"/>
</dbReference>
<dbReference type="SMART" id="SM00695">
    <property type="entry name" value="DUSP"/>
    <property type="match status" value="1"/>
</dbReference>
<proteinExistence type="inferred from homology"/>
<evidence type="ECO:0000256" key="2">
    <source>
        <dbReference type="ARBA" id="ARBA00009085"/>
    </source>
</evidence>
<gene>
    <name evidence="10" type="primary">USP15</name>
    <name evidence="10" type="ORF">Ciccas_006180</name>
</gene>
<protein>
    <recommendedName>
        <fullName evidence="7">Ubiquitin carboxyl-terminal hydrolase</fullName>
        <ecNumber evidence="7">3.4.19.12</ecNumber>
    </recommendedName>
</protein>
<evidence type="ECO:0000313" key="10">
    <source>
        <dbReference type="EMBL" id="KAL3315184.1"/>
    </source>
</evidence>
<keyword evidence="4 7" id="KW-0833">Ubl conjugation pathway</keyword>
<dbReference type="PANTHER" id="PTHR21646">
    <property type="entry name" value="UBIQUITIN CARBOXYL-TERMINAL HYDROLASE"/>
    <property type="match status" value="1"/>
</dbReference>
<keyword evidence="11" id="KW-1185">Reference proteome</keyword>
<dbReference type="PANTHER" id="PTHR21646:SF24">
    <property type="entry name" value="UBIQUITIN CARBOXYL-TERMINAL HYDROLASE"/>
    <property type="match status" value="1"/>
</dbReference>
<dbReference type="GO" id="GO:0006508">
    <property type="term" value="P:proteolysis"/>
    <property type="evidence" value="ECO:0007669"/>
    <property type="project" value="UniProtKB-KW"/>
</dbReference>
<dbReference type="InterPro" id="IPR050185">
    <property type="entry name" value="Ub_carboxyl-term_hydrolase"/>
</dbReference>
<comment type="caution">
    <text evidence="10">The sequence shown here is derived from an EMBL/GenBank/DDBJ whole genome shotgun (WGS) entry which is preliminary data.</text>
</comment>
<dbReference type="Gene3D" id="3.90.70.10">
    <property type="entry name" value="Cysteine proteinases"/>
    <property type="match status" value="2"/>
</dbReference>
<dbReference type="Gene3D" id="3.30.2230.10">
    <property type="entry name" value="DUSP-like"/>
    <property type="match status" value="1"/>
</dbReference>
<evidence type="ECO:0000313" key="11">
    <source>
        <dbReference type="Proteomes" id="UP001626550"/>
    </source>
</evidence>
<reference evidence="10 11" key="1">
    <citation type="submission" date="2024-11" db="EMBL/GenBank/DDBJ databases">
        <title>Adaptive evolution of stress response genes in parasites aligns with host niche diversity.</title>
        <authorList>
            <person name="Hahn C."/>
            <person name="Resl P."/>
        </authorList>
    </citation>
    <scope>NUCLEOTIDE SEQUENCE [LARGE SCALE GENOMIC DNA]</scope>
    <source>
        <strain evidence="10">EGGRZ-B1_66</strain>
        <tissue evidence="10">Body</tissue>
    </source>
</reference>
<comment type="catalytic activity">
    <reaction evidence="1 7">
        <text>Thiol-dependent hydrolysis of ester, thioester, amide, peptide and isopeptide bonds formed by the C-terminal Gly of ubiquitin (a 76-residue protein attached to proteins as an intracellular targeting signal).</text>
        <dbReference type="EC" id="3.4.19.12"/>
    </reaction>
</comment>
<dbReference type="EMBL" id="JBJKFK010000806">
    <property type="protein sequence ID" value="KAL3315184.1"/>
    <property type="molecule type" value="Genomic_DNA"/>
</dbReference>
<evidence type="ECO:0000259" key="8">
    <source>
        <dbReference type="PROSITE" id="PS50235"/>
    </source>
</evidence>
<accession>A0ABD2Q6H6</accession>
<dbReference type="SUPFAM" id="SSF54001">
    <property type="entry name" value="Cysteine proteinases"/>
    <property type="match status" value="1"/>
</dbReference>
<organism evidence="10 11">
    <name type="scientific">Cichlidogyrus casuarinus</name>
    <dbReference type="NCBI Taxonomy" id="1844966"/>
    <lineage>
        <taxon>Eukaryota</taxon>
        <taxon>Metazoa</taxon>
        <taxon>Spiralia</taxon>
        <taxon>Lophotrochozoa</taxon>
        <taxon>Platyhelminthes</taxon>
        <taxon>Monogenea</taxon>
        <taxon>Monopisthocotylea</taxon>
        <taxon>Dactylogyridea</taxon>
        <taxon>Ancyrocephalidae</taxon>
        <taxon>Cichlidogyrus</taxon>
    </lineage>
</organism>
<evidence type="ECO:0000256" key="3">
    <source>
        <dbReference type="ARBA" id="ARBA00022670"/>
    </source>
</evidence>
<feature type="domain" description="DUSP" evidence="9">
    <location>
        <begin position="1"/>
        <end position="98"/>
    </location>
</feature>
<dbReference type="Pfam" id="PF06337">
    <property type="entry name" value="DUSP"/>
    <property type="match status" value="1"/>
</dbReference>
<dbReference type="PROSITE" id="PS51283">
    <property type="entry name" value="DUSP"/>
    <property type="match status" value="1"/>
</dbReference>
<dbReference type="PROSITE" id="PS00973">
    <property type="entry name" value="USP_2"/>
    <property type="match status" value="1"/>
</dbReference>
<evidence type="ECO:0000256" key="1">
    <source>
        <dbReference type="ARBA" id="ARBA00000707"/>
    </source>
</evidence>
<evidence type="ECO:0000259" key="9">
    <source>
        <dbReference type="PROSITE" id="PS51283"/>
    </source>
</evidence>
<feature type="non-terminal residue" evidence="10">
    <location>
        <position position="901"/>
    </location>
</feature>
<evidence type="ECO:0000256" key="7">
    <source>
        <dbReference type="RuleBase" id="RU366025"/>
    </source>
</evidence>
<dbReference type="InterPro" id="IPR001394">
    <property type="entry name" value="Peptidase_C19_UCH"/>
</dbReference>
<dbReference type="EC" id="3.4.19.12" evidence="7"/>
<dbReference type="InterPro" id="IPR028889">
    <property type="entry name" value="USP"/>
</dbReference>
<keyword evidence="6 7" id="KW-0788">Thiol protease</keyword>
<evidence type="ECO:0000256" key="5">
    <source>
        <dbReference type="ARBA" id="ARBA00022801"/>
    </source>
</evidence>
<dbReference type="PROSITE" id="PS50235">
    <property type="entry name" value="USP_3"/>
    <property type="match status" value="1"/>
</dbReference>
<dbReference type="InterPro" id="IPR006615">
    <property type="entry name" value="Pept_C19_DUSP"/>
</dbReference>